<gene>
    <name evidence="5" type="ORF">SLS62_002753</name>
</gene>
<comment type="caution">
    <text evidence="5">The sequence shown here is derived from an EMBL/GenBank/DDBJ whole genome shotgun (WGS) entry which is preliminary data.</text>
</comment>
<evidence type="ECO:0000256" key="3">
    <source>
        <dbReference type="SAM" id="SignalP"/>
    </source>
</evidence>
<reference evidence="5 6" key="1">
    <citation type="submission" date="2024-02" db="EMBL/GenBank/DDBJ databases">
        <title>De novo assembly and annotation of 12 fungi associated with fruit tree decline syndrome in Ontario, Canada.</title>
        <authorList>
            <person name="Sulman M."/>
            <person name="Ellouze W."/>
            <person name="Ilyukhin E."/>
        </authorList>
    </citation>
    <scope>NUCLEOTIDE SEQUENCE [LARGE SCALE GENOMIC DNA]</scope>
    <source>
        <strain evidence="5 6">M11/M66-122</strain>
    </source>
</reference>
<dbReference type="InterPro" id="IPR051299">
    <property type="entry name" value="AB_hydrolase_lip/est"/>
</dbReference>
<keyword evidence="1 3" id="KW-0732">Signal</keyword>
<dbReference type="GO" id="GO:0016787">
    <property type="term" value="F:hydrolase activity"/>
    <property type="evidence" value="ECO:0007669"/>
    <property type="project" value="UniProtKB-KW"/>
</dbReference>
<dbReference type="PANTHER" id="PTHR46640:SF1">
    <property type="entry name" value="FUNGAL LIPASE-LIKE DOMAIN-CONTAINING PROTEIN-RELATED"/>
    <property type="match status" value="1"/>
</dbReference>
<evidence type="ECO:0000313" key="5">
    <source>
        <dbReference type="EMBL" id="KAK7755248.1"/>
    </source>
</evidence>
<dbReference type="GO" id="GO:0006629">
    <property type="term" value="P:lipid metabolic process"/>
    <property type="evidence" value="ECO:0007669"/>
    <property type="project" value="InterPro"/>
</dbReference>
<dbReference type="Pfam" id="PF01764">
    <property type="entry name" value="Lipase_3"/>
    <property type="match status" value="1"/>
</dbReference>
<accession>A0AAN9UVZ5</accession>
<evidence type="ECO:0000256" key="1">
    <source>
        <dbReference type="ARBA" id="ARBA00022729"/>
    </source>
</evidence>
<feature type="chain" id="PRO_5043030816" description="Fungal lipase-type domain-containing protein" evidence="3">
    <location>
        <begin position="18"/>
        <end position="500"/>
    </location>
</feature>
<dbReference type="SUPFAM" id="SSF53474">
    <property type="entry name" value="alpha/beta-Hydrolases"/>
    <property type="match status" value="1"/>
</dbReference>
<dbReference type="PANTHER" id="PTHR46640">
    <property type="entry name" value="TRIACYLGLYCEROL LIPASE, PUTATIVE (AFU_ORTHOLOGUE AFUA_6G06510)-RELATED"/>
    <property type="match status" value="1"/>
</dbReference>
<dbReference type="EMBL" id="JAKJXP020000014">
    <property type="protein sequence ID" value="KAK7755248.1"/>
    <property type="molecule type" value="Genomic_DNA"/>
</dbReference>
<evidence type="ECO:0000259" key="4">
    <source>
        <dbReference type="Pfam" id="PF01764"/>
    </source>
</evidence>
<dbReference type="AlphaFoldDB" id="A0AAN9UVZ5"/>
<sequence length="500" mass="55879">MHSASLVLGLMVGAVTSRTFKYALPANVEAMAGCIFPGEFEVSDFTTYTDFLDSTKNTTSFHYSDVDTGIDTSCQHNSTSTPISSGAAQRWACDNANVEFIYQTTSGVAGLTILEKACLQRPQLHEHNFNLDMYWQAVAFAWRLHEYLAFTIGPPRPRSRFGGEKGMAFNVAPKDEIAKDFGCWTLSCGYIAVDHGESTGPDATVHMGQERSTHNQNGGAIVVAFRGTYSITNTVIDLSTIPQEYVPYPSPEDGGDTPPREPEHKCTNCTVHMGFLSSWKIARDDVLPHLKQLHQQYPEYPLYLIGHSLGGAVAALAALELKVIFGWDNIVVTTFGEPRVGNEGFVKYLDTVFELVDGHKQIEKQTYRRITHVDDPVPLLPLSEWGYRSHAGEVFISKSELPPEPSDIRPCAGDRDPNCIAGSEDEALWMARRMIAAKNQHRDDSIFERRSWGIPARLKLWQLFFAHRDYFWRLGLCIPGGDPFDWGRDGYDDPRLSNEL</sequence>
<keyword evidence="2" id="KW-0378">Hydrolase</keyword>
<dbReference type="Proteomes" id="UP001320420">
    <property type="component" value="Unassembled WGS sequence"/>
</dbReference>
<evidence type="ECO:0000313" key="6">
    <source>
        <dbReference type="Proteomes" id="UP001320420"/>
    </source>
</evidence>
<dbReference type="InterPro" id="IPR029058">
    <property type="entry name" value="AB_hydrolase_fold"/>
</dbReference>
<dbReference type="InterPro" id="IPR002921">
    <property type="entry name" value="Fungal_lipase-type"/>
</dbReference>
<protein>
    <recommendedName>
        <fullName evidence="4">Fungal lipase-type domain-containing protein</fullName>
    </recommendedName>
</protein>
<keyword evidence="6" id="KW-1185">Reference proteome</keyword>
<evidence type="ECO:0000256" key="2">
    <source>
        <dbReference type="ARBA" id="ARBA00022801"/>
    </source>
</evidence>
<proteinExistence type="predicted"/>
<feature type="signal peptide" evidence="3">
    <location>
        <begin position="1"/>
        <end position="17"/>
    </location>
</feature>
<organism evidence="5 6">
    <name type="scientific">Diatrype stigma</name>
    <dbReference type="NCBI Taxonomy" id="117547"/>
    <lineage>
        <taxon>Eukaryota</taxon>
        <taxon>Fungi</taxon>
        <taxon>Dikarya</taxon>
        <taxon>Ascomycota</taxon>
        <taxon>Pezizomycotina</taxon>
        <taxon>Sordariomycetes</taxon>
        <taxon>Xylariomycetidae</taxon>
        <taxon>Xylariales</taxon>
        <taxon>Diatrypaceae</taxon>
        <taxon>Diatrype</taxon>
    </lineage>
</organism>
<feature type="domain" description="Fungal lipase-type" evidence="4">
    <location>
        <begin position="222"/>
        <end position="382"/>
    </location>
</feature>
<name>A0AAN9UVZ5_9PEZI</name>
<dbReference type="Gene3D" id="3.40.50.1820">
    <property type="entry name" value="alpha/beta hydrolase"/>
    <property type="match status" value="1"/>
</dbReference>
<dbReference type="CDD" id="cd00519">
    <property type="entry name" value="Lipase_3"/>
    <property type="match status" value="1"/>
</dbReference>